<dbReference type="EMBL" id="SJPT01000009">
    <property type="protein sequence ID" value="TWU20246.1"/>
    <property type="molecule type" value="Genomic_DNA"/>
</dbReference>
<organism evidence="1 2">
    <name type="scientific">Novipirellula galeiformis</name>
    <dbReference type="NCBI Taxonomy" id="2528004"/>
    <lineage>
        <taxon>Bacteria</taxon>
        <taxon>Pseudomonadati</taxon>
        <taxon>Planctomycetota</taxon>
        <taxon>Planctomycetia</taxon>
        <taxon>Pirellulales</taxon>
        <taxon>Pirellulaceae</taxon>
        <taxon>Novipirellula</taxon>
    </lineage>
</organism>
<keyword evidence="2" id="KW-1185">Reference proteome</keyword>
<evidence type="ECO:0000313" key="1">
    <source>
        <dbReference type="EMBL" id="TWU20246.1"/>
    </source>
</evidence>
<accession>A0A5C6CA42</accession>
<name>A0A5C6CA42_9BACT</name>
<comment type="caution">
    <text evidence="1">The sequence shown here is derived from an EMBL/GenBank/DDBJ whole genome shotgun (WGS) entry which is preliminary data.</text>
</comment>
<reference evidence="1 2" key="1">
    <citation type="submission" date="2019-02" db="EMBL/GenBank/DDBJ databases">
        <title>Deep-cultivation of Planctomycetes and their phenomic and genomic characterization uncovers novel biology.</title>
        <authorList>
            <person name="Wiegand S."/>
            <person name="Jogler M."/>
            <person name="Boedeker C."/>
            <person name="Pinto D."/>
            <person name="Vollmers J."/>
            <person name="Rivas-Marin E."/>
            <person name="Kohn T."/>
            <person name="Peeters S.H."/>
            <person name="Heuer A."/>
            <person name="Rast P."/>
            <person name="Oberbeckmann S."/>
            <person name="Bunk B."/>
            <person name="Jeske O."/>
            <person name="Meyerdierks A."/>
            <person name="Storesund J.E."/>
            <person name="Kallscheuer N."/>
            <person name="Luecker S."/>
            <person name="Lage O.M."/>
            <person name="Pohl T."/>
            <person name="Merkel B.J."/>
            <person name="Hornburger P."/>
            <person name="Mueller R.-W."/>
            <person name="Bruemmer F."/>
            <person name="Labrenz M."/>
            <person name="Spormann A.M."/>
            <person name="Op Den Camp H."/>
            <person name="Overmann J."/>
            <person name="Amann R."/>
            <person name="Jetten M.S.M."/>
            <person name="Mascher T."/>
            <person name="Medema M.H."/>
            <person name="Devos D.P."/>
            <person name="Kaster A.-K."/>
            <person name="Ovreas L."/>
            <person name="Rohde M."/>
            <person name="Galperin M.Y."/>
            <person name="Jogler C."/>
        </authorList>
    </citation>
    <scope>NUCLEOTIDE SEQUENCE [LARGE SCALE GENOMIC DNA]</scope>
    <source>
        <strain evidence="1 2">Pla52o</strain>
    </source>
</reference>
<protein>
    <submittedName>
        <fullName evidence="1">Uncharacterized protein</fullName>
    </submittedName>
</protein>
<gene>
    <name evidence="1" type="ORF">Pla52o_47620</name>
</gene>
<dbReference type="AlphaFoldDB" id="A0A5C6CA42"/>
<proteinExistence type="predicted"/>
<evidence type="ECO:0000313" key="2">
    <source>
        <dbReference type="Proteomes" id="UP000316304"/>
    </source>
</evidence>
<sequence length="79" mass="8833">MMGRCSDFNQKNSVLWRIISTADVWTSGQSRTLEKIFLSISKATSSYKIRNSRQLDFWGAVCQNLGALGNRVALAVYAT</sequence>
<dbReference type="Proteomes" id="UP000316304">
    <property type="component" value="Unassembled WGS sequence"/>
</dbReference>